<dbReference type="Proteomes" id="UP000295685">
    <property type="component" value="Unassembled WGS sequence"/>
</dbReference>
<evidence type="ECO:0000313" key="4">
    <source>
        <dbReference type="Proteomes" id="UP000295685"/>
    </source>
</evidence>
<proteinExistence type="predicted"/>
<reference evidence="3 4" key="1">
    <citation type="journal article" date="2019" name="Sci. Rep.">
        <title>Extended insight into the Mycobacterium chelonae-abscessus complex through whole genome sequencing of Mycobacterium salmoniphilum outbreak and Mycobacterium salmoniphilum-like strains.</title>
        <authorList>
            <person name="Behra P.R.K."/>
            <person name="Das S."/>
            <person name="Pettersson B.M.F."/>
            <person name="Shirreff L."/>
            <person name="DuCote T."/>
            <person name="Jacobsson K.G."/>
            <person name="Ennis D.G."/>
            <person name="Kirsebom L.A."/>
        </authorList>
    </citation>
    <scope>NUCLEOTIDE SEQUENCE [LARGE SCALE GENOMIC DNA]</scope>
    <source>
        <strain evidence="2 3">CCUG 60883</strain>
        <strain evidence="1 4">CCUG 60885</strain>
    </source>
</reference>
<comment type="caution">
    <text evidence="1">The sequence shown here is derived from an EMBL/GenBank/DDBJ whole genome shotgun (WGS) entry which is preliminary data.</text>
</comment>
<sequence length="55" mass="6162">MSDELSFLLEASREEWDAFIGCPHTGKSYTEVGRLTGEVFTRCCDCHTALLKLHG</sequence>
<organism evidence="1 4">
    <name type="scientific">Mycobacteroides salmoniphilum</name>
    <dbReference type="NCBI Taxonomy" id="404941"/>
    <lineage>
        <taxon>Bacteria</taxon>
        <taxon>Bacillati</taxon>
        <taxon>Actinomycetota</taxon>
        <taxon>Actinomycetes</taxon>
        <taxon>Mycobacteriales</taxon>
        <taxon>Mycobacteriaceae</taxon>
        <taxon>Mycobacteroides</taxon>
    </lineage>
</organism>
<dbReference type="Proteomes" id="UP000294844">
    <property type="component" value="Unassembled WGS sequence"/>
</dbReference>
<evidence type="ECO:0000313" key="3">
    <source>
        <dbReference type="Proteomes" id="UP000294844"/>
    </source>
</evidence>
<dbReference type="EMBL" id="PECK01000008">
    <property type="protein sequence ID" value="TDZ92134.1"/>
    <property type="molecule type" value="Genomic_DNA"/>
</dbReference>
<protein>
    <submittedName>
        <fullName evidence="1">Uncharacterized protein</fullName>
    </submittedName>
</protein>
<dbReference type="EMBL" id="PECM01000005">
    <property type="protein sequence ID" value="TEA07363.1"/>
    <property type="molecule type" value="Genomic_DNA"/>
</dbReference>
<name>A0A4R8SC56_9MYCO</name>
<evidence type="ECO:0000313" key="1">
    <source>
        <dbReference type="EMBL" id="TDZ92134.1"/>
    </source>
</evidence>
<gene>
    <name evidence="2" type="ORF">CCUG60883_01396</name>
    <name evidence="1" type="ORF">CCUG60885_04248</name>
</gene>
<keyword evidence="3" id="KW-1185">Reference proteome</keyword>
<accession>A0A4R8SC56</accession>
<evidence type="ECO:0000313" key="2">
    <source>
        <dbReference type="EMBL" id="TEA07363.1"/>
    </source>
</evidence>
<dbReference type="AlphaFoldDB" id="A0A4R8SC56"/>